<keyword evidence="4" id="KW-1185">Reference proteome</keyword>
<dbReference type="InterPro" id="IPR051207">
    <property type="entry name" value="ComplexI_NDUFA9_subunit"/>
</dbReference>
<dbReference type="RefSeq" id="WP_021689501.1">
    <property type="nucleotide sequence ID" value="NZ_BASZ01000004.1"/>
</dbReference>
<keyword evidence="1" id="KW-1133">Transmembrane helix</keyword>
<evidence type="ECO:0000259" key="2">
    <source>
        <dbReference type="Pfam" id="PF13460"/>
    </source>
</evidence>
<dbReference type="PANTHER" id="PTHR12126:SF11">
    <property type="entry name" value="NADH DEHYDROGENASE [UBIQUINONE] 1 ALPHA SUBCOMPLEX SUBUNIT 9, MITOCHONDRIAL"/>
    <property type="match status" value="1"/>
</dbReference>
<dbReference type="PANTHER" id="PTHR12126">
    <property type="entry name" value="NADH-UBIQUINONE OXIDOREDUCTASE 39 KDA SUBUNIT-RELATED"/>
    <property type="match status" value="1"/>
</dbReference>
<evidence type="ECO:0000313" key="4">
    <source>
        <dbReference type="Proteomes" id="UP000016568"/>
    </source>
</evidence>
<evidence type="ECO:0000313" key="3">
    <source>
        <dbReference type="EMBL" id="GAD48594.1"/>
    </source>
</evidence>
<comment type="caution">
    <text evidence="3">The sequence shown here is derived from an EMBL/GenBank/DDBJ whole genome shotgun (WGS) entry which is preliminary data.</text>
</comment>
<gene>
    <name evidence="3" type="ORF">NT2_04_00050</name>
</gene>
<organism evidence="3 4">
    <name type="scientific">Caenibius tardaugens NBRC 16725</name>
    <dbReference type="NCBI Taxonomy" id="1219035"/>
    <lineage>
        <taxon>Bacteria</taxon>
        <taxon>Pseudomonadati</taxon>
        <taxon>Pseudomonadota</taxon>
        <taxon>Alphaproteobacteria</taxon>
        <taxon>Sphingomonadales</taxon>
        <taxon>Erythrobacteraceae</taxon>
        <taxon>Caenibius</taxon>
    </lineage>
</organism>
<dbReference type="Pfam" id="PF13781">
    <property type="entry name" value="DoxX_3"/>
    <property type="match status" value="1"/>
</dbReference>
<dbReference type="InterPro" id="IPR016040">
    <property type="entry name" value="NAD(P)-bd_dom"/>
</dbReference>
<feature type="domain" description="NAD(P)-binding" evidence="2">
    <location>
        <begin position="7"/>
        <end position="150"/>
    </location>
</feature>
<feature type="transmembrane region" description="Helical" evidence="1">
    <location>
        <begin position="406"/>
        <end position="422"/>
    </location>
</feature>
<feature type="transmembrane region" description="Helical" evidence="1">
    <location>
        <begin position="305"/>
        <end position="332"/>
    </location>
</feature>
<dbReference type="Proteomes" id="UP000016568">
    <property type="component" value="Unassembled WGS sequence"/>
</dbReference>
<dbReference type="eggNOG" id="COG0702">
    <property type="taxonomic scope" value="Bacteria"/>
</dbReference>
<dbReference type="Pfam" id="PF13460">
    <property type="entry name" value="NAD_binding_10"/>
    <property type="match status" value="1"/>
</dbReference>
<dbReference type="EMBL" id="BASZ01000004">
    <property type="protein sequence ID" value="GAD48594.1"/>
    <property type="molecule type" value="Genomic_DNA"/>
</dbReference>
<accession>U2ZT87</accession>
<dbReference type="GO" id="GO:0044877">
    <property type="term" value="F:protein-containing complex binding"/>
    <property type="evidence" value="ECO:0007669"/>
    <property type="project" value="TreeGrafter"/>
</dbReference>
<dbReference type="SUPFAM" id="SSF51735">
    <property type="entry name" value="NAD(P)-binding Rossmann-fold domains"/>
    <property type="match status" value="1"/>
</dbReference>
<dbReference type="InterPro" id="IPR025695">
    <property type="entry name" value="DoxX-like"/>
</dbReference>
<dbReference type="Gene3D" id="3.40.50.720">
    <property type="entry name" value="NAD(P)-binding Rossmann-like Domain"/>
    <property type="match status" value="1"/>
</dbReference>
<dbReference type="AlphaFoldDB" id="U2ZT87"/>
<evidence type="ECO:0000256" key="1">
    <source>
        <dbReference type="SAM" id="Phobius"/>
    </source>
</evidence>
<protein>
    <recommendedName>
        <fullName evidence="2">NAD(P)-binding domain-containing protein</fullName>
    </recommendedName>
</protein>
<proteinExistence type="predicted"/>
<reference evidence="3 4" key="1">
    <citation type="submission" date="2013-09" db="EMBL/GenBank/DDBJ databases">
        <title>Whole genome shotgun sequence of Novosphingobium tardaugens NBRC 16725.</title>
        <authorList>
            <person name="Isaki S."/>
            <person name="Hosoyama A."/>
            <person name="Tsuchikane K."/>
            <person name="Katsumata H."/>
            <person name="Ando Y."/>
            <person name="Yamazaki S."/>
            <person name="Fujita N."/>
        </authorList>
    </citation>
    <scope>NUCLEOTIDE SEQUENCE [LARGE SCALE GENOMIC DNA]</scope>
    <source>
        <strain evidence="3 4">NBRC 16725</strain>
    </source>
</reference>
<name>U2ZT87_9SPHN</name>
<dbReference type="InterPro" id="IPR036291">
    <property type="entry name" value="NAD(P)-bd_dom_sf"/>
</dbReference>
<sequence>MRVLLLGAGGFIGRHILVDLLAAGHDVIGTVRSIGSLAEAFPEASFVRIDLARALQPSDWSSHVASVDVIVNAAGLLRGPEMDAVHVAMPQALHEAAEQARVKRIVLISAISARADVPTDYAQSKLAGEDALRATTLDWTILRPSLIYGDGSYGGTSLMRGMAGLPLVTPIPGDGSFAFTPLHVRDLARAVRLASEGHVPPRQIIEPAGPETLTLRQLLTRYRVWLGFGMTRFLPVPMPVMRLLGRMGDWLGDGPISTNSLAQMIAGNTGNSEAFVEAIGFTPRSLDTALRNRPAQVQDRWHARLFFLAPALQAILLVMWLASAWLGLFHGATQTGQLLEAVGLPASWSKPLQLGSSLLDVGVAAQLLFDRSAARAAATQLLVVVGYTLVIGLALPELWLDPLGPLLKNLPILAVIAIYGVIGDKR</sequence>
<keyword evidence="1" id="KW-0472">Membrane</keyword>
<feature type="transmembrane region" description="Helical" evidence="1">
    <location>
        <begin position="381"/>
        <end position="400"/>
    </location>
</feature>
<keyword evidence="1" id="KW-0812">Transmembrane</keyword>